<name>A0A848L040_9ACTN</name>
<comment type="caution">
    <text evidence="2">The sequence shown here is derived from an EMBL/GenBank/DDBJ whole genome shotgun (WGS) entry which is preliminary data.</text>
</comment>
<evidence type="ECO:0000313" key="3">
    <source>
        <dbReference type="Proteomes" id="UP000550729"/>
    </source>
</evidence>
<reference evidence="2 3" key="1">
    <citation type="submission" date="2020-04" db="EMBL/GenBank/DDBJ databases">
        <title>Gordonia sp. nov. TBRC 11910.</title>
        <authorList>
            <person name="Suriyachadkun C."/>
        </authorList>
    </citation>
    <scope>NUCLEOTIDE SEQUENCE [LARGE SCALE GENOMIC DNA]</scope>
    <source>
        <strain evidence="2 3">TBRC 11910</strain>
    </source>
</reference>
<evidence type="ECO:0000256" key="1">
    <source>
        <dbReference type="SAM" id="MobiDB-lite"/>
    </source>
</evidence>
<keyword evidence="3" id="KW-1185">Reference proteome</keyword>
<organism evidence="2 3">
    <name type="scientific">Gordonia asplenii</name>
    <dbReference type="NCBI Taxonomy" id="2725283"/>
    <lineage>
        <taxon>Bacteria</taxon>
        <taxon>Bacillati</taxon>
        <taxon>Actinomycetota</taxon>
        <taxon>Actinomycetes</taxon>
        <taxon>Mycobacteriales</taxon>
        <taxon>Gordoniaceae</taxon>
        <taxon>Gordonia</taxon>
    </lineage>
</organism>
<gene>
    <name evidence="2" type="ORF">HH308_11475</name>
</gene>
<dbReference type="EMBL" id="JABBNB010000010">
    <property type="protein sequence ID" value="NMO01831.1"/>
    <property type="molecule type" value="Genomic_DNA"/>
</dbReference>
<dbReference type="RefSeq" id="WP_170194341.1">
    <property type="nucleotide sequence ID" value="NZ_JABBNB010000010.1"/>
</dbReference>
<sequence length="85" mass="9458">MLTIGTHLDTLTAGRRVRYRIAAIRRAPFSYVELEPVLGGPRRQLPLHIAERILRATDTSTMLNAERASTGPVPAPRAARRATKR</sequence>
<evidence type="ECO:0000313" key="2">
    <source>
        <dbReference type="EMBL" id="NMO01831.1"/>
    </source>
</evidence>
<dbReference type="AlphaFoldDB" id="A0A848L040"/>
<protein>
    <submittedName>
        <fullName evidence="2">Uncharacterized protein</fullName>
    </submittedName>
</protein>
<accession>A0A848L040</accession>
<feature type="region of interest" description="Disordered" evidence="1">
    <location>
        <begin position="60"/>
        <end position="85"/>
    </location>
</feature>
<proteinExistence type="predicted"/>
<dbReference type="Proteomes" id="UP000550729">
    <property type="component" value="Unassembled WGS sequence"/>
</dbReference>